<gene>
    <name evidence="2" type="ORF">AGLY_016983</name>
</gene>
<feature type="domain" description="C2H2-type" evidence="1">
    <location>
        <begin position="34"/>
        <end position="57"/>
    </location>
</feature>
<dbReference type="AlphaFoldDB" id="A0A6G0SW50"/>
<proteinExistence type="predicted"/>
<dbReference type="PROSITE" id="PS00028">
    <property type="entry name" value="ZINC_FINGER_C2H2_1"/>
    <property type="match status" value="1"/>
</dbReference>
<dbReference type="SMART" id="SM00355">
    <property type="entry name" value="ZnF_C2H2"/>
    <property type="match status" value="2"/>
</dbReference>
<dbReference type="InterPro" id="IPR013087">
    <property type="entry name" value="Znf_C2H2_type"/>
</dbReference>
<reference evidence="2 3" key="1">
    <citation type="submission" date="2019-08" db="EMBL/GenBank/DDBJ databases">
        <title>The genome of the soybean aphid Biotype 1, its phylome, world population structure and adaptation to the North American continent.</title>
        <authorList>
            <person name="Giordano R."/>
            <person name="Donthu R.K."/>
            <person name="Hernandez A.G."/>
            <person name="Wright C.L."/>
            <person name="Zimin A.V."/>
        </authorList>
    </citation>
    <scope>NUCLEOTIDE SEQUENCE [LARGE SCALE GENOMIC DNA]</scope>
    <source>
        <tissue evidence="2">Whole aphids</tissue>
    </source>
</reference>
<dbReference type="PANTHER" id="PTHR31912:SF34">
    <property type="entry name" value="NOTOCHORD-RELATED PROTEIN"/>
    <property type="match status" value="1"/>
</dbReference>
<comment type="caution">
    <text evidence="2">The sequence shown here is derived from an EMBL/GenBank/DDBJ whole genome shotgun (WGS) entry which is preliminary data.</text>
</comment>
<protein>
    <recommendedName>
        <fullName evidence="1">C2H2-type domain-containing protein</fullName>
    </recommendedName>
</protein>
<sequence length="644" mass="74774">MICYICQANIQNWKALVTHFKIFHFLKSDSTYKCVENNCTQTFQCLGSFKRHMIIKHVSYEIESNNPSHLESSPLTLDTTESTSSITSIIEEQFDIDKTINSIYKSAVEFIVGLHDNNNFTKKDVSNIQSGIIISLLIPMVFILKNVVKTEVKEPLSLSKFDHILTAISNPFQFCSSEYILLKWLVENDLISEVNQFTIHNEICPVQHLDKTVYDENKQKHGEHFKNQLNKLKKIELNNDNNITNFVQSKLWKLKISKHSSDKILIPYFLYIDDAEINNPLGSHAMYQQISAIYYSFPLAENSSKLSNIFLAALIKSLNLKEFGNDLCLQTLIDEISLLENDGLDIVTECGSFHVQFILGIVLGDNLGMNSILAFSKTFSANYFCRFCKVDKLRSKQMYEEDISCIRNIDYYNTDIAVCTQNPNLTQNFSETEIYKESMLNTIQSFHVTQNFCVDIMHDLYEGVCHYDMCHIIKYFINTAKLFTLDTLNDRKSNFNYGPIEFGNISPNISINHLNNCHLKMSAREVMTFIHFFPLMIGDLVSEHEEVWSFFLILLKMVDILLSYTFNADAISYLKQLISTHNYQYNMLFNDTLKPKHHFLVHYPTVIEYSGPLRLYWCFRFEGKHREMKMYARSTTSRKNITLT</sequence>
<keyword evidence="3" id="KW-1185">Reference proteome</keyword>
<organism evidence="2 3">
    <name type="scientific">Aphis glycines</name>
    <name type="common">Soybean aphid</name>
    <dbReference type="NCBI Taxonomy" id="307491"/>
    <lineage>
        <taxon>Eukaryota</taxon>
        <taxon>Metazoa</taxon>
        <taxon>Ecdysozoa</taxon>
        <taxon>Arthropoda</taxon>
        <taxon>Hexapoda</taxon>
        <taxon>Insecta</taxon>
        <taxon>Pterygota</taxon>
        <taxon>Neoptera</taxon>
        <taxon>Paraneoptera</taxon>
        <taxon>Hemiptera</taxon>
        <taxon>Sternorrhyncha</taxon>
        <taxon>Aphidomorpha</taxon>
        <taxon>Aphidoidea</taxon>
        <taxon>Aphididae</taxon>
        <taxon>Aphidini</taxon>
        <taxon>Aphis</taxon>
        <taxon>Aphis</taxon>
    </lineage>
</organism>
<dbReference type="OrthoDB" id="6625353at2759"/>
<name>A0A6G0SW50_APHGL</name>
<evidence type="ECO:0000313" key="2">
    <source>
        <dbReference type="EMBL" id="KAE9522620.1"/>
    </source>
</evidence>
<evidence type="ECO:0000313" key="3">
    <source>
        <dbReference type="Proteomes" id="UP000475862"/>
    </source>
</evidence>
<evidence type="ECO:0000259" key="1">
    <source>
        <dbReference type="PROSITE" id="PS00028"/>
    </source>
</evidence>
<accession>A0A6G0SW50</accession>
<dbReference type="PANTHER" id="PTHR31912">
    <property type="entry name" value="IP13529P"/>
    <property type="match status" value="1"/>
</dbReference>
<dbReference type="Proteomes" id="UP000475862">
    <property type="component" value="Unassembled WGS sequence"/>
</dbReference>
<dbReference type="EMBL" id="VYZN01000940">
    <property type="protein sequence ID" value="KAE9522620.1"/>
    <property type="molecule type" value="Genomic_DNA"/>
</dbReference>